<keyword evidence="8" id="KW-0067">ATP-binding</keyword>
<dbReference type="PANTHER" id="PTHR22969:SF17">
    <property type="entry name" value="INHIBITOR OF NUCLEAR FACTOR KAPPA-B KINASE SUBUNIT BETA"/>
    <property type="match status" value="1"/>
</dbReference>
<evidence type="ECO:0000256" key="7">
    <source>
        <dbReference type="ARBA" id="ARBA00022777"/>
    </source>
</evidence>
<sequence>MSSRLQRVGDWQLIRQLGQGGFGEVQQWKNLRTNQEIATKHIKNVEHLSPDQELKLRERWMKEYNWTREFQDLPSIVAGVQLGNDSSEFIRRLNSVHIWQLPVIFLEYCNDGDVRKLLQRAQNVNGLVQSEVGDILRCLRQAVDFLHTTCGICHRDLKPDNIVIHRHGNGRKLYKLTDFGLARNSPDNTQIQSVVGTRHYYAPEVVESGKYNSSVDYWSMGVIGFEIATGMLPFIPHQKPINIHLNLRNKPRNCIAITEDLNQNDRFHFHTEIPVEHHLSSHFASKLKEFLSLALDSNYSRRGIQEATDGVQGESRSPIIFTKIDRLLEMKVLTLFVAFKYKRLEYEVTSAMPMSELAKKIAQDTEMPVNSLYLLLPTGHPHGRVTYDTQPIDLYVSEWCDTSEESHSPPVMVYVFNMKHYEYSAPSCCMTNLVQQCINSENAFPDWVMERLVLEIHYILSKERETMRTMLFGFKEYAMTLEHDMLAYQPAIKAVNSEKEQCYGALTQFDNLFTEAKKLNKLNMVNKTEFESNVQKLVSKGNEIVSLINQTISHYDSSLRNVREEALKQSAEIYKLFVDSDKFKLYV</sequence>
<feature type="domain" description="Protein kinase" evidence="10">
    <location>
        <begin position="11"/>
        <end position="320"/>
    </location>
</feature>
<dbReference type="InterPro" id="IPR000719">
    <property type="entry name" value="Prot_kinase_dom"/>
</dbReference>
<dbReference type="Pfam" id="PF00069">
    <property type="entry name" value="Pkinase"/>
    <property type="match status" value="1"/>
</dbReference>
<dbReference type="Proteomes" id="UP001200034">
    <property type="component" value="Unassembled WGS sequence"/>
</dbReference>
<evidence type="ECO:0000256" key="1">
    <source>
        <dbReference type="ARBA" id="ARBA00004496"/>
    </source>
</evidence>
<dbReference type="InterPro" id="IPR051180">
    <property type="entry name" value="IKK"/>
</dbReference>
<keyword evidence="4" id="KW-0723">Serine/threonine-protein kinase</keyword>
<dbReference type="SMART" id="SM00220">
    <property type="entry name" value="S_TKc"/>
    <property type="match status" value="1"/>
</dbReference>
<evidence type="ECO:0000256" key="5">
    <source>
        <dbReference type="ARBA" id="ARBA00022679"/>
    </source>
</evidence>
<evidence type="ECO:0000256" key="4">
    <source>
        <dbReference type="ARBA" id="ARBA00022527"/>
    </source>
</evidence>
<dbReference type="EC" id="2.7.11.10" evidence="2"/>
<proteinExistence type="predicted"/>
<dbReference type="GO" id="GO:0008385">
    <property type="term" value="C:IkappaB kinase complex"/>
    <property type="evidence" value="ECO:0007669"/>
    <property type="project" value="TreeGrafter"/>
</dbReference>
<dbReference type="PROSITE" id="PS00108">
    <property type="entry name" value="PROTEIN_KINASE_ST"/>
    <property type="match status" value="1"/>
</dbReference>
<comment type="subcellular location">
    <subcellularLocation>
        <location evidence="1">Cytoplasm</location>
    </subcellularLocation>
</comment>
<dbReference type="GO" id="GO:0045944">
    <property type="term" value="P:positive regulation of transcription by RNA polymerase II"/>
    <property type="evidence" value="ECO:0007669"/>
    <property type="project" value="TreeGrafter"/>
</dbReference>
<evidence type="ECO:0000256" key="6">
    <source>
        <dbReference type="ARBA" id="ARBA00022741"/>
    </source>
</evidence>
<keyword evidence="12" id="KW-1185">Reference proteome</keyword>
<gene>
    <name evidence="11" type="ORF">KR093_011109</name>
</gene>
<evidence type="ECO:0000256" key="8">
    <source>
        <dbReference type="ARBA" id="ARBA00022840"/>
    </source>
</evidence>
<comment type="catalytic activity">
    <reaction evidence="9">
        <text>L-seryl-[I-kappa-B protein] + ATP = O-phospho-L-seryl-[I-kappa-B protein] + ADP + H(+)</text>
        <dbReference type="Rhea" id="RHEA:19073"/>
        <dbReference type="Rhea" id="RHEA-COMP:13698"/>
        <dbReference type="Rhea" id="RHEA-COMP:13699"/>
        <dbReference type="ChEBI" id="CHEBI:15378"/>
        <dbReference type="ChEBI" id="CHEBI:29999"/>
        <dbReference type="ChEBI" id="CHEBI:30616"/>
        <dbReference type="ChEBI" id="CHEBI:83421"/>
        <dbReference type="ChEBI" id="CHEBI:456216"/>
        <dbReference type="EC" id="2.7.11.10"/>
    </reaction>
</comment>
<dbReference type="EMBL" id="JAJJHW010003409">
    <property type="protein sequence ID" value="KAH8360165.1"/>
    <property type="molecule type" value="Genomic_DNA"/>
</dbReference>
<name>A0AAD4JV55_9MUSC</name>
<dbReference type="PROSITE" id="PS50011">
    <property type="entry name" value="PROTEIN_KINASE_DOM"/>
    <property type="match status" value="1"/>
</dbReference>
<evidence type="ECO:0000313" key="11">
    <source>
        <dbReference type="EMBL" id="KAH8360165.1"/>
    </source>
</evidence>
<reference evidence="11" key="1">
    <citation type="journal article" date="2021" name="Mol. Ecol. Resour.">
        <title>Phylogenomic analyses of the genus Drosophila reveals genomic signals of climate adaptation.</title>
        <authorList>
            <person name="Li F."/>
            <person name="Rane R.V."/>
            <person name="Luria V."/>
            <person name="Xiong Z."/>
            <person name="Chen J."/>
            <person name="Li Z."/>
            <person name="Catullo R.A."/>
            <person name="Griffin P.C."/>
            <person name="Schiffer M."/>
            <person name="Pearce S."/>
            <person name="Lee S.F."/>
            <person name="McElroy K."/>
            <person name="Stocker A."/>
            <person name="Shirriffs J."/>
            <person name="Cockerell F."/>
            <person name="Coppin C."/>
            <person name="Sgro C.M."/>
            <person name="Karger A."/>
            <person name="Cain J.W."/>
            <person name="Weber J.A."/>
            <person name="Santpere G."/>
            <person name="Kirschner M.W."/>
            <person name="Hoffmann A.A."/>
            <person name="Oakeshott J.G."/>
            <person name="Zhang G."/>
        </authorList>
    </citation>
    <scope>NUCLEOTIDE SEQUENCE</scope>
    <source>
        <strain evidence="11">BGI-SZ-2011g</strain>
    </source>
</reference>
<evidence type="ECO:0000256" key="3">
    <source>
        <dbReference type="ARBA" id="ARBA00022490"/>
    </source>
</evidence>
<keyword evidence="3" id="KW-0963">Cytoplasm</keyword>
<protein>
    <recommendedName>
        <fullName evidence="2">IkappaB kinase</fullName>
        <ecNumber evidence="2">2.7.11.10</ecNumber>
    </recommendedName>
</protein>
<evidence type="ECO:0000259" key="10">
    <source>
        <dbReference type="PROSITE" id="PS50011"/>
    </source>
</evidence>
<dbReference type="AlphaFoldDB" id="A0AAD4JV55"/>
<dbReference type="GO" id="GO:0008384">
    <property type="term" value="F:IkappaB kinase activity"/>
    <property type="evidence" value="ECO:0007669"/>
    <property type="project" value="UniProtKB-EC"/>
</dbReference>
<dbReference type="PANTHER" id="PTHR22969">
    <property type="entry name" value="IKB KINASE"/>
    <property type="match status" value="1"/>
</dbReference>
<evidence type="ECO:0000256" key="2">
    <source>
        <dbReference type="ARBA" id="ARBA00012442"/>
    </source>
</evidence>
<keyword evidence="7" id="KW-0418">Kinase</keyword>
<dbReference type="GO" id="GO:0005524">
    <property type="term" value="F:ATP binding"/>
    <property type="evidence" value="ECO:0007669"/>
    <property type="project" value="UniProtKB-KW"/>
</dbReference>
<evidence type="ECO:0000256" key="9">
    <source>
        <dbReference type="ARBA" id="ARBA00048789"/>
    </source>
</evidence>
<organism evidence="11 12">
    <name type="scientific">Drosophila rubida</name>
    <dbReference type="NCBI Taxonomy" id="30044"/>
    <lineage>
        <taxon>Eukaryota</taxon>
        <taxon>Metazoa</taxon>
        <taxon>Ecdysozoa</taxon>
        <taxon>Arthropoda</taxon>
        <taxon>Hexapoda</taxon>
        <taxon>Insecta</taxon>
        <taxon>Pterygota</taxon>
        <taxon>Neoptera</taxon>
        <taxon>Endopterygota</taxon>
        <taxon>Diptera</taxon>
        <taxon>Brachycera</taxon>
        <taxon>Muscomorpha</taxon>
        <taxon>Ephydroidea</taxon>
        <taxon>Drosophilidae</taxon>
        <taxon>Drosophila</taxon>
    </lineage>
</organism>
<dbReference type="InterPro" id="IPR008271">
    <property type="entry name" value="Ser/Thr_kinase_AS"/>
</dbReference>
<dbReference type="SUPFAM" id="SSF56112">
    <property type="entry name" value="Protein kinase-like (PK-like)"/>
    <property type="match status" value="1"/>
</dbReference>
<keyword evidence="5" id="KW-0808">Transferase</keyword>
<keyword evidence="6" id="KW-0547">Nucleotide-binding</keyword>
<evidence type="ECO:0000313" key="12">
    <source>
        <dbReference type="Proteomes" id="UP001200034"/>
    </source>
</evidence>
<dbReference type="InterPro" id="IPR011009">
    <property type="entry name" value="Kinase-like_dom_sf"/>
</dbReference>
<accession>A0AAD4JV55</accession>
<dbReference type="Gene3D" id="1.10.510.10">
    <property type="entry name" value="Transferase(Phosphotransferase) domain 1"/>
    <property type="match status" value="1"/>
</dbReference>
<dbReference type="GO" id="GO:0033209">
    <property type="term" value="P:tumor necrosis factor-mediated signaling pathway"/>
    <property type="evidence" value="ECO:0007669"/>
    <property type="project" value="TreeGrafter"/>
</dbReference>
<comment type="caution">
    <text evidence="11">The sequence shown here is derived from an EMBL/GenBank/DDBJ whole genome shotgun (WGS) entry which is preliminary data.</text>
</comment>